<evidence type="ECO:0000313" key="3">
    <source>
        <dbReference type="Proteomes" id="UP000010793"/>
    </source>
</evidence>
<dbReference type="Gene3D" id="3.30.70.1440">
    <property type="entry name" value="Multidrug efflux transporter AcrB pore domain"/>
    <property type="match status" value="1"/>
</dbReference>
<dbReference type="GeneID" id="56440378"/>
<evidence type="ECO:0000256" key="1">
    <source>
        <dbReference type="SAM" id="Phobius"/>
    </source>
</evidence>
<dbReference type="KEGG" id="bpip:BPP43_06075"/>
<dbReference type="GO" id="GO:0005886">
    <property type="term" value="C:plasma membrane"/>
    <property type="evidence" value="ECO:0007669"/>
    <property type="project" value="TreeGrafter"/>
</dbReference>
<gene>
    <name evidence="2" type="ORF">BPP43_06075</name>
</gene>
<organism evidence="2 3">
    <name type="scientific">Brachyspira pilosicoli P43/6/78</name>
    <dbReference type="NCBI Taxonomy" id="1042417"/>
    <lineage>
        <taxon>Bacteria</taxon>
        <taxon>Pseudomonadati</taxon>
        <taxon>Spirochaetota</taxon>
        <taxon>Spirochaetia</taxon>
        <taxon>Brachyspirales</taxon>
        <taxon>Brachyspiraceae</taxon>
        <taxon>Brachyspira</taxon>
    </lineage>
</organism>
<keyword evidence="3" id="KW-1185">Reference proteome</keyword>
<dbReference type="SUPFAM" id="SSF82866">
    <property type="entry name" value="Multidrug efflux transporter AcrB transmembrane domain"/>
    <property type="match status" value="2"/>
</dbReference>
<feature type="transmembrane region" description="Helical" evidence="1">
    <location>
        <begin position="929"/>
        <end position="951"/>
    </location>
</feature>
<protein>
    <submittedName>
        <fullName evidence="2">Acriflavin resistance protein heavy-metal efflux pump cation multidrug efflux pump</fullName>
    </submittedName>
</protein>
<feature type="transmembrane region" description="Helical" evidence="1">
    <location>
        <begin position="1008"/>
        <end position="1037"/>
    </location>
</feature>
<feature type="transmembrane region" description="Helical" evidence="1">
    <location>
        <begin position="333"/>
        <end position="355"/>
    </location>
</feature>
<dbReference type="Gene3D" id="3.30.70.1320">
    <property type="entry name" value="Multidrug efflux transporter AcrB pore domain like"/>
    <property type="match status" value="1"/>
</dbReference>
<feature type="transmembrane region" description="Helical" evidence="1">
    <location>
        <begin position="984"/>
        <end position="1002"/>
    </location>
</feature>
<dbReference type="Pfam" id="PF00873">
    <property type="entry name" value="ACR_tran"/>
    <property type="match status" value="1"/>
</dbReference>
<name>A0A3B6VW81_BRAPL</name>
<dbReference type="Gene3D" id="1.20.1640.10">
    <property type="entry name" value="Multidrug efflux transporter AcrB transmembrane domain"/>
    <property type="match status" value="2"/>
</dbReference>
<dbReference type="EMBL" id="CP002873">
    <property type="protein sequence ID" value="AGA66459.1"/>
    <property type="molecule type" value="Genomic_DNA"/>
</dbReference>
<reference evidence="2 3" key="1">
    <citation type="journal article" date="2013" name="Genome Announc.">
        <title>Complete Genome Sequence of the Porcine Strain Brachyspira pilosicoli P43/6/78(T.).</title>
        <authorList>
            <person name="Lin C."/>
            <person name="den Bakker H.C."/>
            <person name="Suzuki H."/>
            <person name="Lefebure T."/>
            <person name="Ponnala L."/>
            <person name="Sun Q."/>
            <person name="Stanhope M.J."/>
            <person name="Wiedmann M."/>
            <person name="Duhamel G.E."/>
        </authorList>
    </citation>
    <scope>NUCLEOTIDE SEQUENCE [LARGE SCALE GENOMIC DNA]</scope>
    <source>
        <strain evidence="2 3">P43/6/78</strain>
    </source>
</reference>
<evidence type="ECO:0000313" key="2">
    <source>
        <dbReference type="EMBL" id="AGA66459.1"/>
    </source>
</evidence>
<dbReference type="PANTHER" id="PTHR32063">
    <property type="match status" value="1"/>
</dbReference>
<dbReference type="AlphaFoldDB" id="A0A3B6VW81"/>
<dbReference type="GO" id="GO:0042910">
    <property type="term" value="F:xenobiotic transmembrane transporter activity"/>
    <property type="evidence" value="ECO:0007669"/>
    <property type="project" value="TreeGrafter"/>
</dbReference>
<dbReference type="RefSeq" id="WP_013244749.1">
    <property type="nucleotide sequence ID" value="NC_019908.1"/>
</dbReference>
<feature type="transmembrane region" description="Helical" evidence="1">
    <location>
        <begin position="433"/>
        <end position="458"/>
    </location>
</feature>
<feature type="transmembrane region" description="Helical" evidence="1">
    <location>
        <begin position="12"/>
        <end position="31"/>
    </location>
</feature>
<dbReference type="PROSITE" id="PS00018">
    <property type="entry name" value="EF_HAND_1"/>
    <property type="match status" value="1"/>
</dbReference>
<dbReference type="SUPFAM" id="SSF82693">
    <property type="entry name" value="Multidrug efflux transporter AcrB pore domain, PN1, PN2, PC1 and PC2 subdomains"/>
    <property type="match status" value="3"/>
</dbReference>
<keyword evidence="1" id="KW-1133">Transmembrane helix</keyword>
<proteinExistence type="predicted"/>
<feature type="transmembrane region" description="Helical" evidence="1">
    <location>
        <begin position="878"/>
        <end position="897"/>
    </location>
</feature>
<feature type="transmembrane region" description="Helical" evidence="1">
    <location>
        <begin position="391"/>
        <end position="413"/>
    </location>
</feature>
<accession>A0A3B6VW81</accession>
<dbReference type="PANTHER" id="PTHR32063:SF33">
    <property type="entry name" value="RND SUPERFAMILY EFFLUX PUMP PERMEASE COMPONENT"/>
    <property type="match status" value="1"/>
</dbReference>
<sequence length="1065" mass="118654">MERIIVFFAKKTMLVNIIVIAILSVGGYYYFNLQKESIPSTDLDMMLVSVIYPGATPLDVEQNAVIPIEEQLQGISGIDEYNTTIIENAAIIIVKLDETIPNRQPIKDEIFRQMQNVPDLSTDVEEVTTYDLNPNKMSIYTLAVHFKEGMEGNERELFDVSQRLENELVRLDGVSEVRINGRTDPEVKVYVDPVKMQENYISLSDVVNALSIRNVRATGGDMESAGKEQTVVTFGEFQTPTEASNVIIRSTFNGQRVRVNDIARIEEGFEEKTTLMRVNRASGYSLDIVKNENADILKTIETVNKYLKENADLIPDNIQVSVMGDKSRTINSLLSIVTSNLIQGFIIIFITLIIFLDFKSAMFTSLGMLITMFACFIYMQVTGITFNTMSLAAIITVLGMIVDNSIVVSENIFNFKQAGYKGLEATRLAVSDVVMPMLASTLTTVAAFFPMLTISGIMGKILNIFPKIVIFTLVVSMLQATLLLPNQLQDKEDKYKSYKPKKKRFNFKNPLDFDKDALFDKMKIPFGAALEKLIKVRYIVIGFFVVMFIASIFLAQNSFKNFVLIYDTSADTIVINIEMPTGTTKEVTTESIAKIEDAVSRVVKPEELVALYSLVGKQVDQEVVSEEKGSLAGIMVYLVPAAERDRTADELVALINQEIDKTDIRQTVPVFTMNTKGSVDPGDPVDIRIVGNDTELAKKAKEDIKSYLATIPGVIDIDDDDKVGKEELRVMFDYDKIAELGVNVAGVANEVRTAYYGTEATYIQELENKLNFRVQFDDKYTYDTKYLENLLIPNSTGRLIYLKNLATIEKADGLATLKHYNGERTITITAGIEYGKNTSQQVMNAVREKYKDFSKNYRGLKLEFGGEAKETVKALKQLAFSFAMAFIFVYIVLLLQLNRFIQPIMIMIIIPFGLIGVLLGFAIHKMPLSFMGVVGIIGLAGVVVNNGIILVDLINKIIDEGVEGGKKGVAKAIVEGAKQRLRPVFLTTVTTVVGLLPTVYGIGGRADIIIPIVMALAYGLLFASLLTLIFLPCMFMVMFDLRLIKIPEPINRNEDMTTIITSTGK</sequence>
<feature type="transmembrane region" description="Helical" evidence="1">
    <location>
        <begin position="536"/>
        <end position="555"/>
    </location>
</feature>
<dbReference type="PRINTS" id="PR00702">
    <property type="entry name" value="ACRIFLAVINRP"/>
</dbReference>
<feature type="transmembrane region" description="Helical" evidence="1">
    <location>
        <begin position="464"/>
        <end position="484"/>
    </location>
</feature>
<keyword evidence="1" id="KW-0812">Transmembrane</keyword>
<dbReference type="InterPro" id="IPR001036">
    <property type="entry name" value="Acrflvin-R"/>
</dbReference>
<dbReference type="Gene3D" id="3.30.2090.10">
    <property type="entry name" value="Multidrug efflux transporter AcrB TolC docking domain, DN and DC subdomains"/>
    <property type="match status" value="2"/>
</dbReference>
<dbReference type="InterPro" id="IPR018247">
    <property type="entry name" value="EF_Hand_1_Ca_BS"/>
</dbReference>
<dbReference type="Proteomes" id="UP000010793">
    <property type="component" value="Chromosome"/>
</dbReference>
<dbReference type="Gene3D" id="3.30.70.1430">
    <property type="entry name" value="Multidrug efflux transporter AcrB pore domain"/>
    <property type="match status" value="2"/>
</dbReference>
<keyword evidence="1" id="KW-0472">Membrane</keyword>
<dbReference type="SUPFAM" id="SSF82714">
    <property type="entry name" value="Multidrug efflux transporter AcrB TolC docking domain, DN and DC subdomains"/>
    <property type="match status" value="2"/>
</dbReference>
<feature type="transmembrane region" description="Helical" evidence="1">
    <location>
        <begin position="362"/>
        <end position="379"/>
    </location>
</feature>
<feature type="transmembrane region" description="Helical" evidence="1">
    <location>
        <begin position="904"/>
        <end position="923"/>
    </location>
</feature>
<dbReference type="InterPro" id="IPR027463">
    <property type="entry name" value="AcrB_DN_DC_subdom"/>
</dbReference>